<dbReference type="GO" id="GO:0004674">
    <property type="term" value="F:protein serine/threonine kinase activity"/>
    <property type="evidence" value="ECO:0007669"/>
    <property type="project" value="TreeGrafter"/>
</dbReference>
<protein>
    <recommendedName>
        <fullName evidence="5">Protein kinase domain-containing protein</fullName>
    </recommendedName>
</protein>
<name>A0A9P5BZV9_9PLEO</name>
<feature type="region of interest" description="Disordered" evidence="4">
    <location>
        <begin position="104"/>
        <end position="127"/>
    </location>
</feature>
<feature type="binding site" evidence="3">
    <location>
        <position position="397"/>
    </location>
    <ligand>
        <name>ATP</name>
        <dbReference type="ChEBI" id="CHEBI:30616"/>
    </ligand>
</feature>
<evidence type="ECO:0000256" key="2">
    <source>
        <dbReference type="ARBA" id="ARBA00022840"/>
    </source>
</evidence>
<feature type="compositionally biased region" description="Low complexity" evidence="4">
    <location>
        <begin position="318"/>
        <end position="327"/>
    </location>
</feature>
<dbReference type="Gene3D" id="1.10.510.10">
    <property type="entry name" value="Transferase(Phosphotransferase) domain 1"/>
    <property type="match status" value="1"/>
</dbReference>
<dbReference type="PROSITE" id="PS00107">
    <property type="entry name" value="PROTEIN_KINASE_ATP"/>
    <property type="match status" value="1"/>
</dbReference>
<dbReference type="GO" id="GO:0000226">
    <property type="term" value="P:microtubule cytoskeleton organization"/>
    <property type="evidence" value="ECO:0007669"/>
    <property type="project" value="TreeGrafter"/>
</dbReference>
<evidence type="ECO:0000259" key="5">
    <source>
        <dbReference type="PROSITE" id="PS50011"/>
    </source>
</evidence>
<dbReference type="InterPro" id="IPR011009">
    <property type="entry name" value="Kinase-like_dom_sf"/>
</dbReference>
<feature type="region of interest" description="Disordered" evidence="4">
    <location>
        <begin position="173"/>
        <end position="195"/>
    </location>
</feature>
<feature type="region of interest" description="Disordered" evidence="4">
    <location>
        <begin position="537"/>
        <end position="557"/>
    </location>
</feature>
<dbReference type="SMART" id="SM00220">
    <property type="entry name" value="S_TKc"/>
    <property type="match status" value="1"/>
</dbReference>
<dbReference type="InterPro" id="IPR000719">
    <property type="entry name" value="Prot_kinase_dom"/>
</dbReference>
<keyword evidence="7" id="KW-1185">Reference proteome</keyword>
<dbReference type="InterPro" id="IPR017441">
    <property type="entry name" value="Protein_kinase_ATP_BS"/>
</dbReference>
<reference evidence="6" key="1">
    <citation type="submission" date="2019-04" db="EMBL/GenBank/DDBJ databases">
        <title>Sequencing of skin fungus with MAO and IRED activity.</title>
        <authorList>
            <person name="Marsaioli A.J."/>
            <person name="Bonatto J.M.C."/>
            <person name="Reis Junior O."/>
        </authorList>
    </citation>
    <scope>NUCLEOTIDE SEQUENCE</scope>
    <source>
        <strain evidence="6">28M1</strain>
    </source>
</reference>
<dbReference type="AlphaFoldDB" id="A0A9P5BZV9"/>
<evidence type="ECO:0000313" key="7">
    <source>
        <dbReference type="Proteomes" id="UP000758155"/>
    </source>
</evidence>
<dbReference type="GO" id="GO:0005524">
    <property type="term" value="F:ATP binding"/>
    <property type="evidence" value="ECO:0007669"/>
    <property type="project" value="UniProtKB-UniRule"/>
</dbReference>
<dbReference type="GO" id="GO:0035556">
    <property type="term" value="P:intracellular signal transduction"/>
    <property type="evidence" value="ECO:0007669"/>
    <property type="project" value="TreeGrafter"/>
</dbReference>
<feature type="domain" description="Protein kinase" evidence="5">
    <location>
        <begin position="362"/>
        <end position="665"/>
    </location>
</feature>
<dbReference type="PROSITE" id="PS00108">
    <property type="entry name" value="PROTEIN_KINASE_ST"/>
    <property type="match status" value="1"/>
</dbReference>
<dbReference type="PROSITE" id="PS50011">
    <property type="entry name" value="PROTEIN_KINASE_DOM"/>
    <property type="match status" value="1"/>
</dbReference>
<evidence type="ECO:0000256" key="4">
    <source>
        <dbReference type="SAM" id="MobiDB-lite"/>
    </source>
</evidence>
<dbReference type="OrthoDB" id="4062651at2759"/>
<dbReference type="PANTHER" id="PTHR24346:SF76">
    <property type="entry name" value="NON-SPECIFIC SERINE_THREONINE PROTEIN KINASE"/>
    <property type="match status" value="1"/>
</dbReference>
<comment type="caution">
    <text evidence="6">The sequence shown here is derived from an EMBL/GenBank/DDBJ whole genome shotgun (WGS) entry which is preliminary data.</text>
</comment>
<dbReference type="SUPFAM" id="SSF56112">
    <property type="entry name" value="Protein kinase-like (PK-like)"/>
    <property type="match status" value="1"/>
</dbReference>
<dbReference type="Pfam" id="PF00069">
    <property type="entry name" value="Pkinase"/>
    <property type="match status" value="1"/>
</dbReference>
<keyword evidence="2 3" id="KW-0067">ATP-binding</keyword>
<proteinExistence type="predicted"/>
<sequence length="683" mass="75432">MTASEQIVPEPHEPKREVVLLHSGSAAVTMTLRGCTLIWGAVGAVVVRQLAVFSKAASALRPVTKLKLDTSAPHKRVASTFDSIPRPGSAQNGHAQSQEDLDHIDGHKITDGPFKTRHHNGSHGHIGTYDGGVGLSLGRTVSNEKAMEELFRRRKTSISFDNEVQLDTGDRVGLEVPVPKPVPRNASPSYTPEHGSYSEGDYLEMPFNQRRALSRQTSNSQGRYPLLQSTVDDMANDPEYNDQVASLTSEATASPLEEARTPIETSNEYMLSPLPIASSPLEFPLFSPMSRGPTRNRSFRTEISEDGSLRRASRRSSNRSGRSLSSMSPAASFLARYKATEAPLKEPQPDDEGQGLGYDNEYIIGKQIGYGGFSIVKEVTSMENGKPVVDAVKIVRKQQSNKSEFENEALQSQFDHEVEMWRFLRHPYILPLIKVYTTDYATFCITKLNKGGTLFDLIRDTRRKQKRGLPKHLVKRYAYQLASAMRYLHNDVYVVHRDIKLENCLLDMTVPDAANQGGDVLLCDFGMADFIVRDDRDGPEPHSIGQNQNIGPADTSTSVQGSLQYAAPELFNATGAVMFSPAADVWAFGIVLYALLTATLPFNEGLDAKTTDKILKGTWDEELVRTAEALQDGGAEDALSLLRGCLDKDAEKRWTVSDILDSDFLRDCAEQYEGVSRSWAPAD</sequence>
<evidence type="ECO:0000256" key="3">
    <source>
        <dbReference type="PROSITE-ProRule" id="PRU10141"/>
    </source>
</evidence>
<dbReference type="Proteomes" id="UP000758155">
    <property type="component" value="Unassembled WGS sequence"/>
</dbReference>
<feature type="compositionally biased region" description="Basic and acidic residues" evidence="4">
    <location>
        <begin position="299"/>
        <end position="309"/>
    </location>
</feature>
<dbReference type="InterPro" id="IPR008271">
    <property type="entry name" value="Ser/Thr_kinase_AS"/>
</dbReference>
<dbReference type="PANTHER" id="PTHR24346">
    <property type="entry name" value="MAP/MICROTUBULE AFFINITY-REGULATING KINASE"/>
    <property type="match status" value="1"/>
</dbReference>
<accession>A0A9P5BZV9</accession>
<gene>
    <name evidence="6" type="ORF">E8E12_005195</name>
</gene>
<organism evidence="6 7">
    <name type="scientific">Didymella heteroderae</name>
    <dbReference type="NCBI Taxonomy" id="1769908"/>
    <lineage>
        <taxon>Eukaryota</taxon>
        <taxon>Fungi</taxon>
        <taxon>Dikarya</taxon>
        <taxon>Ascomycota</taxon>
        <taxon>Pezizomycotina</taxon>
        <taxon>Dothideomycetes</taxon>
        <taxon>Pleosporomycetidae</taxon>
        <taxon>Pleosporales</taxon>
        <taxon>Pleosporineae</taxon>
        <taxon>Didymellaceae</taxon>
        <taxon>Didymella</taxon>
    </lineage>
</organism>
<evidence type="ECO:0000256" key="1">
    <source>
        <dbReference type="ARBA" id="ARBA00022741"/>
    </source>
</evidence>
<dbReference type="GO" id="GO:0005737">
    <property type="term" value="C:cytoplasm"/>
    <property type="evidence" value="ECO:0007669"/>
    <property type="project" value="TreeGrafter"/>
</dbReference>
<dbReference type="EMBL" id="SWKV01000044">
    <property type="protein sequence ID" value="KAF3037225.1"/>
    <property type="molecule type" value="Genomic_DNA"/>
</dbReference>
<feature type="region of interest" description="Disordered" evidence="4">
    <location>
        <begin position="287"/>
        <end position="327"/>
    </location>
</feature>
<keyword evidence="1 3" id="KW-0547">Nucleotide-binding</keyword>
<feature type="compositionally biased region" description="Polar residues" evidence="4">
    <location>
        <begin position="544"/>
        <end position="557"/>
    </location>
</feature>
<evidence type="ECO:0000313" key="6">
    <source>
        <dbReference type="EMBL" id="KAF3037225.1"/>
    </source>
</evidence>